<evidence type="ECO:0000256" key="1">
    <source>
        <dbReference type="ARBA" id="ARBA00003291"/>
    </source>
</evidence>
<feature type="domain" description="EF-hand" evidence="5">
    <location>
        <begin position="7"/>
        <end position="42"/>
    </location>
</feature>
<name>A0A6P6G3Z8_ZIZJJ</name>
<dbReference type="InterPro" id="IPR002048">
    <property type="entry name" value="EF_hand_dom"/>
</dbReference>
<dbReference type="Pfam" id="PF13499">
    <property type="entry name" value="EF-hand_7"/>
    <property type="match status" value="2"/>
</dbReference>
<dbReference type="InterPro" id="IPR011992">
    <property type="entry name" value="EF-hand-dom_pair"/>
</dbReference>
<sequence length="152" mass="16689">MAKKNGKSVDDVQKIFEKFDKNGDGKISCAELKNVMSALGSETSNEEIKRIMEEIDKNGDGHIDPREFALFFCGGESDGGGDQCGTKELKDAFDLYDADKNGLISASELHSVLKGLGEKCTLSDCRRMIKSVDVDGDGSVNFEEFKKMMSRD</sequence>
<protein>
    <submittedName>
        <fullName evidence="7 8 9 10">Calcium-binding protein CML24</fullName>
    </submittedName>
</protein>
<keyword evidence="2" id="KW-0479">Metal-binding</keyword>
<gene>
    <name evidence="7 8 9 10" type="primary">LOC107416249</name>
</gene>
<dbReference type="SUPFAM" id="SSF47473">
    <property type="entry name" value="EF-hand"/>
    <property type="match status" value="1"/>
</dbReference>
<evidence type="ECO:0000313" key="8">
    <source>
        <dbReference type="RefSeq" id="XP_024928904.1"/>
    </source>
</evidence>
<dbReference type="InterPro" id="IPR039647">
    <property type="entry name" value="EF_hand_pair_protein_CML-like"/>
</dbReference>
<evidence type="ECO:0000256" key="4">
    <source>
        <dbReference type="ARBA" id="ARBA00022837"/>
    </source>
</evidence>
<dbReference type="PANTHER" id="PTHR10891">
    <property type="entry name" value="EF-HAND CALCIUM-BINDING DOMAIN CONTAINING PROTEIN"/>
    <property type="match status" value="1"/>
</dbReference>
<dbReference type="Proteomes" id="UP001652623">
    <property type="component" value="Chromosome 4"/>
</dbReference>
<dbReference type="SMART" id="SM00054">
    <property type="entry name" value="EFh"/>
    <property type="match status" value="4"/>
</dbReference>
<dbReference type="GeneID" id="107416249"/>
<dbReference type="RefSeq" id="XP_048328611.1">
    <property type="nucleotide sequence ID" value="XM_048472654.2"/>
</dbReference>
<dbReference type="Gene3D" id="1.10.238.10">
    <property type="entry name" value="EF-hand"/>
    <property type="match status" value="2"/>
</dbReference>
<evidence type="ECO:0000313" key="6">
    <source>
        <dbReference type="Proteomes" id="UP001652623"/>
    </source>
</evidence>
<feature type="domain" description="EF-hand" evidence="5">
    <location>
        <begin position="120"/>
        <end position="152"/>
    </location>
</feature>
<evidence type="ECO:0000313" key="10">
    <source>
        <dbReference type="RefSeq" id="XP_048328612.1"/>
    </source>
</evidence>
<feature type="domain" description="EF-hand" evidence="5">
    <location>
        <begin position="43"/>
        <end position="78"/>
    </location>
</feature>
<dbReference type="InterPro" id="IPR018247">
    <property type="entry name" value="EF_Hand_1_Ca_BS"/>
</dbReference>
<accession>A0A6P6G3Z8</accession>
<dbReference type="CDD" id="cd00051">
    <property type="entry name" value="EFh"/>
    <property type="match status" value="2"/>
</dbReference>
<dbReference type="RefSeq" id="XP_048328612.1">
    <property type="nucleotide sequence ID" value="XM_048472655.2"/>
</dbReference>
<dbReference type="AlphaFoldDB" id="A0A6P6G3Z8"/>
<comment type="function">
    <text evidence="1">Potential calcium sensor.</text>
</comment>
<reference evidence="7 8" key="1">
    <citation type="submission" date="2025-04" db="UniProtKB">
        <authorList>
            <consortium name="RefSeq"/>
        </authorList>
    </citation>
    <scope>IDENTIFICATION</scope>
    <source>
        <tissue evidence="7 8">In vitro plantlets</tissue>
        <tissue evidence="9 10">Seedling</tissue>
    </source>
</reference>
<dbReference type="GO" id="GO:0005509">
    <property type="term" value="F:calcium ion binding"/>
    <property type="evidence" value="ECO:0007669"/>
    <property type="project" value="InterPro"/>
</dbReference>
<feature type="domain" description="EF-hand" evidence="5">
    <location>
        <begin position="84"/>
        <end position="119"/>
    </location>
</feature>
<dbReference type="FunFam" id="1.10.238.10:FF:000353">
    <property type="entry name" value="Probable calcium-binding protein CML31"/>
    <property type="match status" value="1"/>
</dbReference>
<keyword evidence="3" id="KW-0677">Repeat</keyword>
<evidence type="ECO:0000256" key="2">
    <source>
        <dbReference type="ARBA" id="ARBA00022723"/>
    </source>
</evidence>
<dbReference type="PROSITE" id="PS50222">
    <property type="entry name" value="EF_HAND_2"/>
    <property type="match status" value="4"/>
</dbReference>
<dbReference type="FunFam" id="1.10.238.10:FF:000003">
    <property type="entry name" value="Calmodulin A"/>
    <property type="match status" value="1"/>
</dbReference>
<evidence type="ECO:0000256" key="3">
    <source>
        <dbReference type="ARBA" id="ARBA00022737"/>
    </source>
</evidence>
<dbReference type="RefSeq" id="XP_015880212.1">
    <property type="nucleotide sequence ID" value="XM_016024726.2"/>
</dbReference>
<keyword evidence="4" id="KW-0106">Calcium</keyword>
<dbReference type="RefSeq" id="XP_024928904.1">
    <property type="nucleotide sequence ID" value="XM_025073136.1"/>
</dbReference>
<proteinExistence type="predicted"/>
<keyword evidence="6" id="KW-1185">Reference proteome</keyword>
<dbReference type="PROSITE" id="PS00018">
    <property type="entry name" value="EF_HAND_1"/>
    <property type="match status" value="4"/>
</dbReference>
<evidence type="ECO:0000313" key="7">
    <source>
        <dbReference type="RefSeq" id="XP_015880212.1"/>
    </source>
</evidence>
<organism evidence="6 8">
    <name type="scientific">Ziziphus jujuba</name>
    <name type="common">Chinese jujube</name>
    <name type="synonym">Ziziphus sativa</name>
    <dbReference type="NCBI Taxonomy" id="326968"/>
    <lineage>
        <taxon>Eukaryota</taxon>
        <taxon>Viridiplantae</taxon>
        <taxon>Streptophyta</taxon>
        <taxon>Embryophyta</taxon>
        <taxon>Tracheophyta</taxon>
        <taxon>Spermatophyta</taxon>
        <taxon>Magnoliopsida</taxon>
        <taxon>eudicotyledons</taxon>
        <taxon>Gunneridae</taxon>
        <taxon>Pentapetalae</taxon>
        <taxon>rosids</taxon>
        <taxon>fabids</taxon>
        <taxon>Rosales</taxon>
        <taxon>Rhamnaceae</taxon>
        <taxon>Paliureae</taxon>
        <taxon>Ziziphus</taxon>
    </lineage>
</organism>
<evidence type="ECO:0000259" key="5">
    <source>
        <dbReference type="PROSITE" id="PS50222"/>
    </source>
</evidence>
<evidence type="ECO:0000313" key="9">
    <source>
        <dbReference type="RefSeq" id="XP_048328611.1"/>
    </source>
</evidence>
<dbReference type="KEGG" id="zju:107416249"/>